<gene>
    <name evidence="1" type="ORF">SAMN04487959_110102</name>
</gene>
<dbReference type="Proteomes" id="UP000199040">
    <property type="component" value="Unassembled WGS sequence"/>
</dbReference>
<name>A0A1I3DA48_9GAMM</name>
<keyword evidence="2" id="KW-1185">Reference proteome</keyword>
<organism evidence="1 2">
    <name type="scientific">Modicisalibacter xianhensis</name>
    <dbReference type="NCBI Taxonomy" id="442341"/>
    <lineage>
        <taxon>Bacteria</taxon>
        <taxon>Pseudomonadati</taxon>
        <taxon>Pseudomonadota</taxon>
        <taxon>Gammaproteobacteria</taxon>
        <taxon>Oceanospirillales</taxon>
        <taxon>Halomonadaceae</taxon>
        <taxon>Modicisalibacter</taxon>
    </lineage>
</organism>
<dbReference type="EMBL" id="FOPY01000010">
    <property type="protein sequence ID" value="SFH83469.1"/>
    <property type="molecule type" value="Genomic_DNA"/>
</dbReference>
<proteinExistence type="predicted"/>
<dbReference type="AlphaFoldDB" id="A0A1I3DA48"/>
<sequence>MGKLIDHLSRFHRHPVKRSITYGSLAGWRGGASGLAAAFRHDYHSQL</sequence>
<evidence type="ECO:0000313" key="2">
    <source>
        <dbReference type="Proteomes" id="UP000199040"/>
    </source>
</evidence>
<reference evidence="1 2" key="1">
    <citation type="submission" date="2016-10" db="EMBL/GenBank/DDBJ databases">
        <authorList>
            <person name="de Groot N.N."/>
        </authorList>
    </citation>
    <scope>NUCLEOTIDE SEQUENCE [LARGE SCALE GENOMIC DNA]</scope>
    <source>
        <strain evidence="1 2">CGMCC 1.6848</strain>
    </source>
</reference>
<accession>A0A1I3DA48</accession>
<evidence type="ECO:0000313" key="1">
    <source>
        <dbReference type="EMBL" id="SFH83469.1"/>
    </source>
</evidence>
<protein>
    <submittedName>
        <fullName evidence="1">Uncharacterized protein</fullName>
    </submittedName>
</protein>